<comment type="subcellular location">
    <subcellularLocation>
        <location evidence="1 7">Cell membrane</location>
        <topology evidence="1 7">Multi-pass membrane protein</topology>
    </subcellularLocation>
</comment>
<feature type="transmembrane region" description="Helical" evidence="7">
    <location>
        <begin position="12"/>
        <end position="36"/>
    </location>
</feature>
<evidence type="ECO:0000256" key="6">
    <source>
        <dbReference type="ARBA" id="ARBA00023136"/>
    </source>
</evidence>
<reference evidence="9 10" key="1">
    <citation type="journal article" date="2014" name="Genome Announc.">
        <title>Draft Genome Sequence of Streptomyces roseochromogenes subsp. oscitans DS 12.976, Producer of the Aminocoumarin Antibiotic Clorobiocin.</title>
        <authorList>
            <person name="Ruckert C."/>
            <person name="Kalinowski J."/>
            <person name="Heide L."/>
            <person name="Apel A.K."/>
        </authorList>
    </citation>
    <scope>NUCLEOTIDE SEQUENCE [LARGE SCALE GENOMIC DNA]</scope>
    <source>
        <strain evidence="9 10">DS 12.976</strain>
    </source>
</reference>
<name>V6KUU9_STRRC</name>
<proteinExistence type="inferred from homology"/>
<feature type="transmembrane region" description="Helical" evidence="7">
    <location>
        <begin position="187"/>
        <end position="208"/>
    </location>
</feature>
<keyword evidence="5 7" id="KW-1133">Transmembrane helix</keyword>
<evidence type="ECO:0000313" key="9">
    <source>
        <dbReference type="EMBL" id="EST35171.1"/>
    </source>
</evidence>
<feature type="transmembrane region" description="Helical" evidence="7">
    <location>
        <begin position="71"/>
        <end position="90"/>
    </location>
</feature>
<feature type="domain" description="VTT" evidence="8">
    <location>
        <begin position="72"/>
        <end position="174"/>
    </location>
</feature>
<keyword evidence="3 7" id="KW-1003">Cell membrane</keyword>
<feature type="transmembrane region" description="Helical" evidence="7">
    <location>
        <begin position="43"/>
        <end position="59"/>
    </location>
</feature>
<dbReference type="PANTHER" id="PTHR30353:SF0">
    <property type="entry name" value="TRANSMEMBRANE PROTEIN"/>
    <property type="match status" value="1"/>
</dbReference>
<keyword evidence="10" id="KW-1185">Reference proteome</keyword>
<evidence type="ECO:0000256" key="5">
    <source>
        <dbReference type="ARBA" id="ARBA00022989"/>
    </source>
</evidence>
<dbReference type="Pfam" id="PF09335">
    <property type="entry name" value="VTT_dom"/>
    <property type="match status" value="1"/>
</dbReference>
<comment type="caution">
    <text evidence="9">The sequence shown here is derived from an EMBL/GenBank/DDBJ whole genome shotgun (WGS) entry which is preliminary data.</text>
</comment>
<feature type="transmembrane region" description="Helical" evidence="7">
    <location>
        <begin position="154"/>
        <end position="175"/>
    </location>
</feature>
<comment type="similarity">
    <text evidence="2 7">Belongs to the DedA family.</text>
</comment>
<dbReference type="Proteomes" id="UP000017984">
    <property type="component" value="Chromosome"/>
</dbReference>
<accession>V6KUU9</accession>
<dbReference type="EMBL" id="AWQX01000061">
    <property type="protein sequence ID" value="EST35171.1"/>
    <property type="molecule type" value="Genomic_DNA"/>
</dbReference>
<evidence type="ECO:0000313" key="10">
    <source>
        <dbReference type="Proteomes" id="UP000017984"/>
    </source>
</evidence>
<dbReference type="GO" id="GO:0005886">
    <property type="term" value="C:plasma membrane"/>
    <property type="evidence" value="ECO:0007669"/>
    <property type="project" value="UniProtKB-SubCell"/>
</dbReference>
<evidence type="ECO:0000256" key="7">
    <source>
        <dbReference type="RuleBase" id="RU367016"/>
    </source>
</evidence>
<dbReference type="RefSeq" id="WP_023545448.1">
    <property type="nucleotide sequence ID" value="NZ_CM002285.1"/>
</dbReference>
<evidence type="ECO:0000259" key="8">
    <source>
        <dbReference type="Pfam" id="PF09335"/>
    </source>
</evidence>
<dbReference type="STRING" id="1352936.M878_07285"/>
<evidence type="ECO:0000256" key="2">
    <source>
        <dbReference type="ARBA" id="ARBA00010792"/>
    </source>
</evidence>
<dbReference type="PANTHER" id="PTHR30353">
    <property type="entry name" value="INNER MEMBRANE PROTEIN DEDA-RELATED"/>
    <property type="match status" value="1"/>
</dbReference>
<keyword evidence="4 7" id="KW-0812">Transmembrane</keyword>
<sequence>MELAVNVLDAQSMITAFGLAGILAIVFAETGLLVGFFLPGDSLLFLAGVGAAGAADQVFDRPGFHLSLPGLLVGAPLCAIAGAQLGHLLGARLGPKLFARPDSRLFKQEYVDKAEAYFTRYGAGKAVVLARFVPIVRTFLNPVAGVLGMRAGAFLIWNVVGGTAWTLGVILLGYRLGDSLKGSIDSYLLPAIGLIIALSLLPVLIEVVRSRRAASR</sequence>
<dbReference type="InterPro" id="IPR032818">
    <property type="entry name" value="DedA-like"/>
</dbReference>
<protein>
    <recommendedName>
        <fullName evidence="8">VTT domain-containing protein</fullName>
    </recommendedName>
</protein>
<evidence type="ECO:0000256" key="1">
    <source>
        <dbReference type="ARBA" id="ARBA00004651"/>
    </source>
</evidence>
<evidence type="ECO:0000256" key="4">
    <source>
        <dbReference type="ARBA" id="ARBA00022692"/>
    </source>
</evidence>
<dbReference type="AlphaFoldDB" id="V6KUU9"/>
<dbReference type="PATRIC" id="fig|1352936.5.peg.1551"/>
<gene>
    <name evidence="9" type="ORF">M878_07285</name>
</gene>
<organism evidence="9 10">
    <name type="scientific">Streptomyces roseochromogenus subsp. oscitans DS 12.976</name>
    <dbReference type="NCBI Taxonomy" id="1352936"/>
    <lineage>
        <taxon>Bacteria</taxon>
        <taxon>Bacillati</taxon>
        <taxon>Actinomycetota</taxon>
        <taxon>Actinomycetes</taxon>
        <taxon>Kitasatosporales</taxon>
        <taxon>Streptomycetaceae</taxon>
        <taxon>Streptomyces</taxon>
    </lineage>
</organism>
<dbReference type="InterPro" id="IPR032816">
    <property type="entry name" value="VTT_dom"/>
</dbReference>
<dbReference type="HOGENOM" id="CLU_044208_6_0_11"/>
<evidence type="ECO:0000256" key="3">
    <source>
        <dbReference type="ARBA" id="ARBA00022475"/>
    </source>
</evidence>
<keyword evidence="6 7" id="KW-0472">Membrane</keyword>